<dbReference type="PANTHER" id="PTHR30510">
    <property type="entry name" value="UPF0229 PROTEIN YEAH"/>
    <property type="match status" value="1"/>
</dbReference>
<evidence type="ECO:0000313" key="2">
    <source>
        <dbReference type="EMBL" id="OGN00957.1"/>
    </source>
</evidence>
<proteinExistence type="predicted"/>
<dbReference type="PANTHER" id="PTHR30510:SF2">
    <property type="entry name" value="UPF0229 PROTEIN YEAH"/>
    <property type="match status" value="1"/>
</dbReference>
<accession>A0A1F8EJC8</accession>
<feature type="compositionally biased region" description="Acidic residues" evidence="1">
    <location>
        <begin position="83"/>
        <end position="93"/>
    </location>
</feature>
<comment type="caution">
    <text evidence="2">The sequence shown here is derived from an EMBL/GenBank/DDBJ whole genome shotgun (WGS) entry which is preliminary data.</text>
</comment>
<dbReference type="InterPro" id="IPR006698">
    <property type="entry name" value="UPF0229"/>
</dbReference>
<name>A0A1F8EJC8_9BACT</name>
<sequence>MPSESFDELLKRDALREKDGFEKRIKIRRILAGPGKIIAIPYVVEEKLIHGDFEPTGEHGQDEAGRGEGEVGSVVAEIPIWGDEGEGDIDSESDSNAGDGEGSHGIETEAYQLGKELSEKLKLPNLKDKVKKVPTDEYIYDLTDRHKGSGQLLDKKETLKSIIKSNKILDRLDENNPDMTNLVVGPQDKVYRVLSRERIWKSQAVVFFLRDYSGSMIGYPTRAIISQHLMLYSWLLFQYEKLVIPRFIVHDTVAKEVSVDNYFKVASGGGTLIPSAYKLINQIVEEENLTRDYNIYVFQGTDGDDSDEGELAVPEIEIILSYVNLMGVSLLGTPYNEGRETEFEKYIKIGRFIERNNIFRMHKMSYRNPSDKENEEAIKALVTSG</sequence>
<dbReference type="Pfam" id="PF04285">
    <property type="entry name" value="DUF444"/>
    <property type="match status" value="1"/>
</dbReference>
<reference evidence="2 3" key="1">
    <citation type="journal article" date="2016" name="Nat. Commun.">
        <title>Thousands of microbial genomes shed light on interconnected biogeochemical processes in an aquifer system.</title>
        <authorList>
            <person name="Anantharaman K."/>
            <person name="Brown C.T."/>
            <person name="Hug L.A."/>
            <person name="Sharon I."/>
            <person name="Castelle C.J."/>
            <person name="Probst A.J."/>
            <person name="Thomas B.C."/>
            <person name="Singh A."/>
            <person name="Wilkins M.J."/>
            <person name="Karaoz U."/>
            <person name="Brodie E.L."/>
            <person name="Williams K.H."/>
            <person name="Hubbard S.S."/>
            <person name="Banfield J.F."/>
        </authorList>
    </citation>
    <scope>NUCLEOTIDE SEQUENCE [LARGE SCALE GENOMIC DNA]</scope>
</reference>
<evidence type="ECO:0000256" key="1">
    <source>
        <dbReference type="SAM" id="MobiDB-lite"/>
    </source>
</evidence>
<feature type="region of interest" description="Disordered" evidence="1">
    <location>
        <begin position="82"/>
        <end position="105"/>
    </location>
</feature>
<organism evidence="2 3">
    <name type="scientific">Candidatus Yanofskybacteria bacterium RIFCSPHIGHO2_01_FULL_41_53</name>
    <dbReference type="NCBI Taxonomy" id="1802663"/>
    <lineage>
        <taxon>Bacteria</taxon>
        <taxon>Candidatus Yanofskyibacteriota</taxon>
    </lineage>
</organism>
<gene>
    <name evidence="2" type="ORF">A2650_03345</name>
</gene>
<evidence type="ECO:0008006" key="4">
    <source>
        <dbReference type="Google" id="ProtNLM"/>
    </source>
</evidence>
<dbReference type="AlphaFoldDB" id="A0A1F8EJC8"/>
<protein>
    <recommendedName>
        <fullName evidence="4">DUF444 family protein</fullName>
    </recommendedName>
</protein>
<evidence type="ECO:0000313" key="3">
    <source>
        <dbReference type="Proteomes" id="UP000177117"/>
    </source>
</evidence>
<dbReference type="Proteomes" id="UP000177117">
    <property type="component" value="Unassembled WGS sequence"/>
</dbReference>
<dbReference type="EMBL" id="MGJD01000012">
    <property type="protein sequence ID" value="OGN00957.1"/>
    <property type="molecule type" value="Genomic_DNA"/>
</dbReference>